<evidence type="ECO:0000256" key="1">
    <source>
        <dbReference type="ARBA" id="ARBA00022801"/>
    </source>
</evidence>
<keyword evidence="1" id="KW-0378">Hydrolase</keyword>
<dbReference type="EMBL" id="JAQQWP010000001">
    <property type="protein sequence ID" value="KAK8132582.1"/>
    <property type="molecule type" value="Genomic_DNA"/>
</dbReference>
<dbReference type="InterPro" id="IPR051325">
    <property type="entry name" value="Nudix_hydrolase_domain"/>
</dbReference>
<sequence length="297" mass="33923">MGPISEKTRLEEYREVKGRLDQKWPIDEANTSGYTVEDWKTNNDTAKCYDPKSLMMSFGTVTIREEEGRCEILVFYNLKHESFQLPKGRRNLHESAADAAMRETQEETGVVVQPLYLNFDTRIQVDGEMAKEDYVRCNSNGTVTAMNRDIIYAMSYSDKKTQAYRHIYFYAAQPAAGYGESNPAMLGNEDKTNTVLWLSFEEAQTQLTMKAERAAVMTAQILYKRTRDDKGSWALSKRLLEQWRKENAVRRALTEQALVRAVVSDTKKVAILTEAIKRIVTDQAAAAPILDYLKQLS</sequence>
<dbReference type="GO" id="GO:0006754">
    <property type="term" value="P:ATP biosynthetic process"/>
    <property type="evidence" value="ECO:0007669"/>
    <property type="project" value="TreeGrafter"/>
</dbReference>
<evidence type="ECO:0000313" key="4">
    <source>
        <dbReference type="Proteomes" id="UP001392437"/>
    </source>
</evidence>
<dbReference type="InterPro" id="IPR000086">
    <property type="entry name" value="NUDIX_hydrolase_dom"/>
</dbReference>
<organism evidence="3 4">
    <name type="scientific">Apiospora kogelbergensis</name>
    <dbReference type="NCBI Taxonomy" id="1337665"/>
    <lineage>
        <taxon>Eukaryota</taxon>
        <taxon>Fungi</taxon>
        <taxon>Dikarya</taxon>
        <taxon>Ascomycota</taxon>
        <taxon>Pezizomycotina</taxon>
        <taxon>Sordariomycetes</taxon>
        <taxon>Xylariomycetidae</taxon>
        <taxon>Amphisphaeriales</taxon>
        <taxon>Apiosporaceae</taxon>
        <taxon>Apiospora</taxon>
    </lineage>
</organism>
<dbReference type="PROSITE" id="PS51462">
    <property type="entry name" value="NUDIX"/>
    <property type="match status" value="1"/>
</dbReference>
<keyword evidence="4" id="KW-1185">Reference proteome</keyword>
<dbReference type="PANTHER" id="PTHR21340">
    <property type="entry name" value="DIADENOSINE 5,5-P1,P4-TETRAPHOSPHATE PYROPHOSPHOHYDROLASE MUTT"/>
    <property type="match status" value="1"/>
</dbReference>
<proteinExistence type="predicted"/>
<protein>
    <recommendedName>
        <fullName evidence="2">Nudix hydrolase domain-containing protein</fullName>
    </recommendedName>
</protein>
<dbReference type="SUPFAM" id="SSF55811">
    <property type="entry name" value="Nudix"/>
    <property type="match status" value="1"/>
</dbReference>
<comment type="caution">
    <text evidence="3">The sequence shown here is derived from an EMBL/GenBank/DDBJ whole genome shotgun (WGS) entry which is preliminary data.</text>
</comment>
<reference evidence="3 4" key="1">
    <citation type="submission" date="2023-01" db="EMBL/GenBank/DDBJ databases">
        <title>Analysis of 21 Apiospora genomes using comparative genomics revels a genus with tremendous synthesis potential of carbohydrate active enzymes and secondary metabolites.</title>
        <authorList>
            <person name="Sorensen T."/>
        </authorList>
    </citation>
    <scope>NUCLEOTIDE SEQUENCE [LARGE SCALE GENOMIC DNA]</scope>
    <source>
        <strain evidence="3 4">CBS 117206</strain>
    </source>
</reference>
<dbReference type="GO" id="GO:0006167">
    <property type="term" value="P:AMP biosynthetic process"/>
    <property type="evidence" value="ECO:0007669"/>
    <property type="project" value="TreeGrafter"/>
</dbReference>
<dbReference type="InterPro" id="IPR015797">
    <property type="entry name" value="NUDIX_hydrolase-like_dom_sf"/>
</dbReference>
<feature type="domain" description="Nudix hydrolase" evidence="2">
    <location>
        <begin position="53"/>
        <end position="221"/>
    </location>
</feature>
<evidence type="ECO:0000313" key="3">
    <source>
        <dbReference type="EMBL" id="KAK8132582.1"/>
    </source>
</evidence>
<evidence type="ECO:0000259" key="2">
    <source>
        <dbReference type="PROSITE" id="PS51462"/>
    </source>
</evidence>
<gene>
    <name evidence="3" type="ORF">PG999_000755</name>
</gene>
<dbReference type="AlphaFoldDB" id="A0AAW0RCD9"/>
<dbReference type="GO" id="GO:0004081">
    <property type="term" value="F:bis(5'-nucleosyl)-tetraphosphatase (asymmetrical) activity"/>
    <property type="evidence" value="ECO:0007669"/>
    <property type="project" value="TreeGrafter"/>
</dbReference>
<dbReference type="Pfam" id="PF00293">
    <property type="entry name" value="NUDIX"/>
    <property type="match status" value="1"/>
</dbReference>
<accession>A0AAW0RCD9</accession>
<dbReference type="PROSITE" id="PS00893">
    <property type="entry name" value="NUDIX_BOX"/>
    <property type="match status" value="1"/>
</dbReference>
<dbReference type="InterPro" id="IPR020084">
    <property type="entry name" value="NUDIX_hydrolase_CS"/>
</dbReference>
<dbReference type="Proteomes" id="UP001392437">
    <property type="component" value="Unassembled WGS sequence"/>
</dbReference>
<name>A0AAW0RCD9_9PEZI</name>
<dbReference type="PANTHER" id="PTHR21340:SF0">
    <property type="entry name" value="BIS(5'-NUCLEOSYL)-TETRAPHOSPHATASE [ASYMMETRICAL]"/>
    <property type="match status" value="1"/>
</dbReference>
<dbReference type="Gene3D" id="3.90.79.10">
    <property type="entry name" value="Nucleoside Triphosphate Pyrophosphohydrolase"/>
    <property type="match status" value="1"/>
</dbReference>